<dbReference type="KEGG" id="pmrn:116956553"/>
<dbReference type="CDD" id="cd00185">
    <property type="entry name" value="TNFRSF"/>
    <property type="match status" value="1"/>
</dbReference>
<evidence type="ECO:0000256" key="10">
    <source>
        <dbReference type="SAM" id="SignalP"/>
    </source>
</evidence>
<dbReference type="PANTHER" id="PTHR23097">
    <property type="entry name" value="TUMOR NECROSIS FACTOR RECEPTOR SUPERFAMILY MEMBER"/>
    <property type="match status" value="1"/>
</dbReference>
<proteinExistence type="predicted"/>
<comment type="subcellular location">
    <subcellularLocation>
        <location evidence="1">Secreted</location>
    </subcellularLocation>
</comment>
<dbReference type="InterPro" id="IPR052459">
    <property type="entry name" value="TNFRSF_decoy_receptor"/>
</dbReference>
<dbReference type="GO" id="GO:0006915">
    <property type="term" value="P:apoptotic process"/>
    <property type="evidence" value="ECO:0007669"/>
    <property type="project" value="UniProtKB-KW"/>
</dbReference>
<evidence type="ECO:0000256" key="6">
    <source>
        <dbReference type="ARBA" id="ARBA00023157"/>
    </source>
</evidence>
<feature type="chain" id="PRO_5042618017" evidence="10">
    <location>
        <begin position="22"/>
        <end position="279"/>
    </location>
</feature>
<dbReference type="PANTHER" id="PTHR23097:SF181">
    <property type="entry name" value="CASPASE-8-LIKE"/>
    <property type="match status" value="1"/>
</dbReference>
<keyword evidence="4 10" id="KW-0732">Signal</keyword>
<gene>
    <name evidence="13" type="primary">LOC116956553</name>
</gene>
<feature type="repeat" description="TNFR-Cys" evidence="8">
    <location>
        <begin position="62"/>
        <end position="104"/>
    </location>
</feature>
<evidence type="ECO:0000256" key="7">
    <source>
        <dbReference type="ARBA" id="ARBA00023180"/>
    </source>
</evidence>
<evidence type="ECO:0000256" key="5">
    <source>
        <dbReference type="ARBA" id="ARBA00022737"/>
    </source>
</evidence>
<accession>A0AAJ7XGR5</accession>
<organism evidence="12 13">
    <name type="scientific">Petromyzon marinus</name>
    <name type="common">Sea lamprey</name>
    <dbReference type="NCBI Taxonomy" id="7757"/>
    <lineage>
        <taxon>Eukaryota</taxon>
        <taxon>Metazoa</taxon>
        <taxon>Chordata</taxon>
        <taxon>Craniata</taxon>
        <taxon>Vertebrata</taxon>
        <taxon>Cyclostomata</taxon>
        <taxon>Hyperoartia</taxon>
        <taxon>Petromyzontiformes</taxon>
        <taxon>Petromyzontidae</taxon>
        <taxon>Petromyzon</taxon>
    </lineage>
</organism>
<keyword evidence="5" id="KW-0677">Repeat</keyword>
<keyword evidence="12" id="KW-1185">Reference proteome</keyword>
<evidence type="ECO:0000313" key="13">
    <source>
        <dbReference type="RefSeq" id="XP_032834139.1"/>
    </source>
</evidence>
<dbReference type="GO" id="GO:0005576">
    <property type="term" value="C:extracellular region"/>
    <property type="evidence" value="ECO:0007669"/>
    <property type="project" value="UniProtKB-SubCell"/>
</dbReference>
<feature type="compositionally biased region" description="Polar residues" evidence="9">
    <location>
        <begin position="221"/>
        <end position="232"/>
    </location>
</feature>
<evidence type="ECO:0000256" key="3">
    <source>
        <dbReference type="ARBA" id="ARBA00022703"/>
    </source>
</evidence>
<keyword evidence="6 8" id="KW-1015">Disulfide bond</keyword>
<dbReference type="SMART" id="SM00208">
    <property type="entry name" value="TNFR"/>
    <property type="match status" value="2"/>
</dbReference>
<feature type="domain" description="TNFR-Cys" evidence="11">
    <location>
        <begin position="62"/>
        <end position="104"/>
    </location>
</feature>
<evidence type="ECO:0000256" key="1">
    <source>
        <dbReference type="ARBA" id="ARBA00004613"/>
    </source>
</evidence>
<dbReference type="Pfam" id="PF00020">
    <property type="entry name" value="TNFR_c6"/>
    <property type="match status" value="1"/>
</dbReference>
<keyword evidence="3" id="KW-0053">Apoptosis</keyword>
<evidence type="ECO:0000256" key="9">
    <source>
        <dbReference type="SAM" id="MobiDB-lite"/>
    </source>
</evidence>
<dbReference type="PROSITE" id="PS00652">
    <property type="entry name" value="TNFR_NGFR_1"/>
    <property type="match status" value="1"/>
</dbReference>
<evidence type="ECO:0000259" key="11">
    <source>
        <dbReference type="PROSITE" id="PS50050"/>
    </source>
</evidence>
<keyword evidence="7" id="KW-0325">Glycoprotein</keyword>
<protein>
    <submittedName>
        <fullName evidence="13">Tumor necrosis factor receptor superfamily member 5-like isoform X1</fullName>
    </submittedName>
</protein>
<dbReference type="Gene3D" id="2.10.50.10">
    <property type="entry name" value="Tumor Necrosis Factor Receptor, subunit A, domain 2"/>
    <property type="match status" value="2"/>
</dbReference>
<dbReference type="InterPro" id="IPR001368">
    <property type="entry name" value="TNFR/NGFR_Cys_rich_reg"/>
</dbReference>
<comment type="caution">
    <text evidence="8">Lacks conserved residue(s) required for the propagation of feature annotation.</text>
</comment>
<dbReference type="Proteomes" id="UP001318040">
    <property type="component" value="Chromosome 66"/>
</dbReference>
<keyword evidence="2" id="KW-0964">Secreted</keyword>
<dbReference type="PROSITE" id="PS50050">
    <property type="entry name" value="TNFR_NGFR_2"/>
    <property type="match status" value="1"/>
</dbReference>
<feature type="compositionally biased region" description="Basic residues" evidence="9">
    <location>
        <begin position="241"/>
        <end position="252"/>
    </location>
</feature>
<feature type="region of interest" description="Disordered" evidence="9">
    <location>
        <begin position="218"/>
        <end position="263"/>
    </location>
</feature>
<name>A0AAJ7XGR5_PETMA</name>
<reference evidence="13" key="1">
    <citation type="submission" date="2025-08" db="UniProtKB">
        <authorList>
            <consortium name="RefSeq"/>
        </authorList>
    </citation>
    <scope>IDENTIFICATION</scope>
    <source>
        <tissue evidence="13">Sperm</tissue>
    </source>
</reference>
<evidence type="ECO:0000256" key="4">
    <source>
        <dbReference type="ARBA" id="ARBA00022729"/>
    </source>
</evidence>
<feature type="signal peptide" evidence="10">
    <location>
        <begin position="1"/>
        <end position="21"/>
    </location>
</feature>
<dbReference type="SUPFAM" id="SSF57586">
    <property type="entry name" value="TNF receptor-like"/>
    <property type="match status" value="2"/>
</dbReference>
<dbReference type="AlphaFoldDB" id="A0AAJ7XGR5"/>
<feature type="disulfide bond" evidence="8">
    <location>
        <begin position="63"/>
        <end position="78"/>
    </location>
</feature>
<sequence>MMMLAVHSAVLLGISLGAVQASDGFCNPFTQYPMDGHCCDKCPPGSFRSAWCTVDTPTRCQPCPEGSYTSEYNTNPMCSYCTRCVQACNQVKIEDCIPTRNARCGCGKDQNITKLSANGTFFWCCPNCPAGMEMLNECSYTDFVTKCTDCPPGTFSDRPGSRCRNCTRWVQRRTHLLRRLPFFPRTQNIFFYLHRRRVSDEPRSLFFFHRCPDGGPRGKSVPTNSFKNTTGVQKYREGKQITKKHQKMKLNRPHPTQAKPTEALTSLSEVTTVRTGQHL</sequence>
<dbReference type="RefSeq" id="XP_032834139.1">
    <property type="nucleotide sequence ID" value="XM_032978248.1"/>
</dbReference>
<evidence type="ECO:0000256" key="8">
    <source>
        <dbReference type="PROSITE-ProRule" id="PRU00206"/>
    </source>
</evidence>
<evidence type="ECO:0000256" key="2">
    <source>
        <dbReference type="ARBA" id="ARBA00022525"/>
    </source>
</evidence>
<evidence type="ECO:0000313" key="12">
    <source>
        <dbReference type="Proteomes" id="UP001318040"/>
    </source>
</evidence>